<reference evidence="2" key="1">
    <citation type="journal article" date="2014" name="Int. J. Syst. Evol. Microbiol.">
        <title>Complete genome sequence of Corynebacterium casei LMG S-19264T (=DSM 44701T), isolated from a smear-ripened cheese.</title>
        <authorList>
            <consortium name="US DOE Joint Genome Institute (JGI-PGF)"/>
            <person name="Walter F."/>
            <person name="Albersmeier A."/>
            <person name="Kalinowski J."/>
            <person name="Ruckert C."/>
        </authorList>
    </citation>
    <scope>NUCLEOTIDE SEQUENCE</scope>
    <source>
        <strain evidence="2">KCTC 12344</strain>
    </source>
</reference>
<dbReference type="OrthoDB" id="8720389at2"/>
<organism evidence="2 5">
    <name type="scientific">Pseudoduganella plicata</name>
    <dbReference type="NCBI Taxonomy" id="321984"/>
    <lineage>
        <taxon>Bacteria</taxon>
        <taxon>Pseudomonadati</taxon>
        <taxon>Pseudomonadota</taxon>
        <taxon>Betaproteobacteria</taxon>
        <taxon>Burkholderiales</taxon>
        <taxon>Oxalobacteraceae</taxon>
        <taxon>Telluria group</taxon>
        <taxon>Pseudoduganella</taxon>
    </lineage>
</organism>
<dbReference type="AlphaFoldDB" id="A0A4P7BBI8"/>
<protein>
    <submittedName>
        <fullName evidence="2">Uncharacterized protein</fullName>
    </submittedName>
</protein>
<evidence type="ECO:0000256" key="1">
    <source>
        <dbReference type="SAM" id="MobiDB-lite"/>
    </source>
</evidence>
<reference evidence="3 4" key="2">
    <citation type="submission" date="2019-03" db="EMBL/GenBank/DDBJ databases">
        <title>Draft Genome Sequences of Six Type Strains of the Genus Massilia.</title>
        <authorList>
            <person name="Miess H."/>
            <person name="Frediansyhah A."/>
            <person name="Gross H."/>
        </authorList>
    </citation>
    <scope>NUCLEOTIDE SEQUENCE [LARGE SCALE GENOMIC DNA]</scope>
    <source>
        <strain evidence="3 4">DSM 17505</strain>
    </source>
</reference>
<evidence type="ECO:0000313" key="5">
    <source>
        <dbReference type="Proteomes" id="UP000619512"/>
    </source>
</evidence>
<evidence type="ECO:0000313" key="3">
    <source>
        <dbReference type="EMBL" id="QBQ35433.1"/>
    </source>
</evidence>
<sequence length="150" mass="16604">MIRTTRGVGHAAPDAAEFAEIHTLQTELLAPKSRATLRPDEEELSLPPVALADPKMELLGRALGSAVTTDNPVWRGNPIPRLRALQKALIAHSLTRDKDDRRIGLDAVRVLERDIRLRLRWQQMARSDSEGPMDAPQDNKETEDAAQACA</sequence>
<dbReference type="RefSeq" id="WP_134383672.1">
    <property type="nucleotide sequence ID" value="NZ_BMWW01000007.1"/>
</dbReference>
<dbReference type="EMBL" id="BMWW01000007">
    <property type="protein sequence ID" value="GGZ01696.1"/>
    <property type="molecule type" value="Genomic_DNA"/>
</dbReference>
<dbReference type="EMBL" id="CP038026">
    <property type="protein sequence ID" value="QBQ35433.1"/>
    <property type="molecule type" value="Genomic_DNA"/>
</dbReference>
<feature type="region of interest" description="Disordered" evidence="1">
    <location>
        <begin position="123"/>
        <end position="150"/>
    </location>
</feature>
<name>A0A4P7BBI8_9BURK</name>
<evidence type="ECO:0000313" key="4">
    <source>
        <dbReference type="Proteomes" id="UP000294359"/>
    </source>
</evidence>
<dbReference type="Proteomes" id="UP000619512">
    <property type="component" value="Unassembled WGS sequence"/>
</dbReference>
<keyword evidence="4" id="KW-1185">Reference proteome</keyword>
<evidence type="ECO:0000313" key="2">
    <source>
        <dbReference type="EMBL" id="GGZ01696.1"/>
    </source>
</evidence>
<dbReference type="Proteomes" id="UP000294359">
    <property type="component" value="Chromosome"/>
</dbReference>
<reference evidence="2" key="3">
    <citation type="submission" date="2022-12" db="EMBL/GenBank/DDBJ databases">
        <authorList>
            <person name="Sun Q."/>
            <person name="Kim S."/>
        </authorList>
    </citation>
    <scope>NUCLEOTIDE SEQUENCE</scope>
    <source>
        <strain evidence="2">KCTC 12344</strain>
    </source>
</reference>
<gene>
    <name evidence="3" type="ORF">E1742_04070</name>
    <name evidence="2" type="ORF">GCM10007388_39280</name>
</gene>
<proteinExistence type="predicted"/>
<accession>A0A4P7BBI8</accession>